<evidence type="ECO:0000313" key="2">
    <source>
        <dbReference type="EMBL" id="QEV22359.1"/>
    </source>
</evidence>
<dbReference type="OrthoDB" id="4257805at2"/>
<keyword evidence="1" id="KW-0812">Transmembrane</keyword>
<accession>A0A5J6HPV1</accession>
<keyword evidence="1" id="KW-1133">Transmembrane helix</keyword>
<gene>
    <name evidence="2" type="ORF">CP975_15570</name>
</gene>
<protein>
    <submittedName>
        <fullName evidence="2">Uncharacterized protein</fullName>
    </submittedName>
</protein>
<dbReference type="KEGG" id="salw:CP975_15570"/>
<dbReference type="Proteomes" id="UP000326553">
    <property type="component" value="Chromosome"/>
</dbReference>
<evidence type="ECO:0000313" key="3">
    <source>
        <dbReference type="Proteomes" id="UP000326553"/>
    </source>
</evidence>
<keyword evidence="1" id="KW-0472">Membrane</keyword>
<name>A0A5J6HPV1_STRAD</name>
<feature type="transmembrane region" description="Helical" evidence="1">
    <location>
        <begin position="6"/>
        <end position="23"/>
    </location>
</feature>
<keyword evidence="3" id="KW-1185">Reference proteome</keyword>
<organism evidence="2 3">
    <name type="scientific">Streptomyces alboniger</name>
    <dbReference type="NCBI Taxonomy" id="132473"/>
    <lineage>
        <taxon>Bacteria</taxon>
        <taxon>Bacillati</taxon>
        <taxon>Actinomycetota</taxon>
        <taxon>Actinomycetes</taxon>
        <taxon>Kitasatosporales</taxon>
        <taxon>Streptomycetaceae</taxon>
        <taxon>Streptomyces</taxon>
        <taxon>Streptomyces aurantiacus group</taxon>
    </lineage>
</organism>
<feature type="transmembrane region" description="Helical" evidence="1">
    <location>
        <begin position="51"/>
        <end position="69"/>
    </location>
</feature>
<proteinExistence type="predicted"/>
<evidence type="ECO:0000256" key="1">
    <source>
        <dbReference type="SAM" id="Phobius"/>
    </source>
</evidence>
<sequence length="71" mass="7970">MAPRELLVLYSFALAGLTIGLFPSRKLFTTYAREINEGVTRDTYVMPRRHVVFCVAVMIVMSVASFALTRA</sequence>
<dbReference type="AlphaFoldDB" id="A0A5J6HPV1"/>
<dbReference type="EMBL" id="CP023695">
    <property type="protein sequence ID" value="QEV22359.1"/>
    <property type="molecule type" value="Genomic_DNA"/>
</dbReference>
<reference evidence="2 3" key="1">
    <citation type="submission" date="2017-09" db="EMBL/GenBank/DDBJ databases">
        <authorList>
            <person name="Lee N."/>
            <person name="Cho B.-K."/>
        </authorList>
    </citation>
    <scope>NUCLEOTIDE SEQUENCE [LARGE SCALE GENOMIC DNA]</scope>
    <source>
        <strain evidence="2 3">ATCC 12461</strain>
    </source>
</reference>